<name>I2Q7H5_9BACT</name>
<dbReference type="PROSITE" id="PS50943">
    <property type="entry name" value="HTH_CROC1"/>
    <property type="match status" value="1"/>
</dbReference>
<gene>
    <name evidence="3" type="ORF">DesU5LDRAFT_0006</name>
</gene>
<dbReference type="CDD" id="cd00093">
    <property type="entry name" value="HTH_XRE"/>
    <property type="match status" value="1"/>
</dbReference>
<accession>I2Q7H5</accession>
<dbReference type="InterPro" id="IPR010982">
    <property type="entry name" value="Lambda_DNA-bd_dom_sf"/>
</dbReference>
<evidence type="ECO:0000259" key="2">
    <source>
        <dbReference type="PROSITE" id="PS50943"/>
    </source>
</evidence>
<dbReference type="Gene3D" id="1.10.260.40">
    <property type="entry name" value="lambda repressor-like DNA-binding domains"/>
    <property type="match status" value="1"/>
</dbReference>
<dbReference type="AlphaFoldDB" id="I2Q7H5"/>
<dbReference type="EMBL" id="JH600067">
    <property type="protein sequence ID" value="EIG55731.1"/>
    <property type="molecule type" value="Genomic_DNA"/>
</dbReference>
<dbReference type="Pfam" id="PF01381">
    <property type="entry name" value="HTH_3"/>
    <property type="match status" value="1"/>
</dbReference>
<keyword evidence="1" id="KW-0238">DNA-binding</keyword>
<organism evidence="3">
    <name type="scientific">Desulfovibrio sp. U5L</name>
    <dbReference type="NCBI Taxonomy" id="596152"/>
    <lineage>
        <taxon>Bacteria</taxon>
        <taxon>Pseudomonadati</taxon>
        <taxon>Thermodesulfobacteriota</taxon>
        <taxon>Desulfovibrionia</taxon>
        <taxon>Desulfovibrionales</taxon>
        <taxon>Desulfovibrionaceae</taxon>
        <taxon>Desulfovibrio</taxon>
    </lineage>
</organism>
<dbReference type="PANTHER" id="PTHR36924:SF1">
    <property type="entry name" value="ANTITOXIN HIGA-1"/>
    <property type="match status" value="1"/>
</dbReference>
<dbReference type="PANTHER" id="PTHR36924">
    <property type="entry name" value="ANTITOXIN HIGA-1"/>
    <property type="match status" value="1"/>
</dbReference>
<dbReference type="OrthoDB" id="9798100at2"/>
<dbReference type="InterPro" id="IPR013430">
    <property type="entry name" value="Toxin_antidote_HigA"/>
</dbReference>
<dbReference type="STRING" id="596152.DesU5LDRAFT_0006"/>
<dbReference type="NCBIfam" id="TIGR02607">
    <property type="entry name" value="antidote_HigA"/>
    <property type="match status" value="1"/>
</dbReference>
<protein>
    <submittedName>
        <fullName evidence="3">Addiction module antidote protein, HigA family</fullName>
    </submittedName>
</protein>
<sequence length="95" mass="10525">MMKNPMHPGLLVKECLDDLGLSVAEAARGIGITRQQLHNVIAGRSAVTPEMAIRFEKAFGSTADTWLGMQMRYDLAQVRQRSCEIVVERLTPKVA</sequence>
<dbReference type="InterPro" id="IPR001387">
    <property type="entry name" value="Cro/C1-type_HTH"/>
</dbReference>
<evidence type="ECO:0000313" key="3">
    <source>
        <dbReference type="EMBL" id="EIG55731.1"/>
    </source>
</evidence>
<feature type="domain" description="HTH cro/C1-type" evidence="2">
    <location>
        <begin position="12"/>
        <end position="66"/>
    </location>
</feature>
<proteinExistence type="predicted"/>
<dbReference type="SUPFAM" id="SSF47413">
    <property type="entry name" value="lambda repressor-like DNA-binding domains"/>
    <property type="match status" value="1"/>
</dbReference>
<dbReference type="HOGENOM" id="CLU_140230_2_1_7"/>
<dbReference type="GO" id="GO:0003677">
    <property type="term" value="F:DNA binding"/>
    <property type="evidence" value="ECO:0007669"/>
    <property type="project" value="UniProtKB-KW"/>
</dbReference>
<evidence type="ECO:0000256" key="1">
    <source>
        <dbReference type="ARBA" id="ARBA00023125"/>
    </source>
</evidence>
<dbReference type="eggNOG" id="COG3093">
    <property type="taxonomic scope" value="Bacteria"/>
</dbReference>
<dbReference type="SMART" id="SM00530">
    <property type="entry name" value="HTH_XRE"/>
    <property type="match status" value="1"/>
</dbReference>
<reference evidence="3" key="1">
    <citation type="submission" date="2011-11" db="EMBL/GenBank/DDBJ databases">
        <title>Improved High-Quality Draft sequence of Desulfovibrio sp. U5L.</title>
        <authorList>
            <consortium name="US DOE Joint Genome Institute"/>
            <person name="Lucas S."/>
            <person name="Han J."/>
            <person name="Lapidus A."/>
            <person name="Cheng J.-F."/>
            <person name="Goodwin L."/>
            <person name="Pitluck S."/>
            <person name="Peters L."/>
            <person name="Ovchinnikova G."/>
            <person name="Held B."/>
            <person name="Detter J.C."/>
            <person name="Han C."/>
            <person name="Tapia R."/>
            <person name="Land M."/>
            <person name="Hauser L."/>
            <person name="Kyrpides N."/>
            <person name="Ivanova N."/>
            <person name="Pagani I."/>
            <person name="Gabster J."/>
            <person name="Walker C."/>
            <person name="Stolyar S."/>
            <person name="Stahl D."/>
            <person name="Arkin A."/>
            <person name="Dehal P."/>
            <person name="Hazen T."/>
            <person name="Woyke T."/>
        </authorList>
    </citation>
    <scope>NUCLEOTIDE SEQUENCE [LARGE SCALE GENOMIC DNA]</scope>
    <source>
        <strain evidence="3">U5L</strain>
    </source>
</reference>